<evidence type="ECO:0000256" key="1">
    <source>
        <dbReference type="ARBA" id="ARBA00007357"/>
    </source>
</evidence>
<comment type="caution">
    <text evidence="5">The sequence shown here is derived from an EMBL/GenBank/DDBJ whole genome shotgun (WGS) entry which is preliminary data.</text>
</comment>
<keyword evidence="6" id="KW-1185">Reference proteome</keyword>
<sequence length="753" mass="84106">MDPTSQSYGSDLQGHNINGNVSESQEHSKSRLKSSSKSKGKSKRRAGSKSRGSRRRLSNVSGEENARPSEPIAPSERRSSMQTLSSTQTQSSTQSGEEQTQLPQTTSEQQPTIALPGVASEGGVDSIADPSGVPCQTHECREYGRRLASSLNASVNPCHSFTHFVCDGWQRDNVLSVQHDLIWQTLDRVGRLVRHIDIPRTEQNDVQRAAAVYKSCDDVLHGRRDELPAVKGALAEAGVTWPHRPVNIDVLHVLLYSSLRLGWDVFLRVVLSRVEGRDMVIVDEGASFPQLSERYMMQKSTREKEDYFNAFKRAFANADNENASEAVSFKQTTSLEAHGISSLLKSYGFEKTPTDQSLSWLDKLRISSLAKSSWLRVFDELGFNVTGDFSLRVLTSAYLKAFVELWRLLGELNLYWLVSWGMVQVAALYSNRDLILKLYGGPPIQVSVRHGAFCLSRAYKFSRHALFTKYASDLLPEYTIYGAEQLTLKIRESVRQLLSSWIHYSNSIAVVANWSSLERNFGAFRGSNEHSRNHNANASGSLPSLQMAESFVENWRKSVLVSEWDGWDADIISAMVSLQFAALRLRDDFQVVPFSMSFLHYDADLANMLNFGGLGFLVALALGRLFLGAYQQDEFKSQYVNALLDCIKAGAFSRGPNHENSMAEIITGRAVVDTYVKGAKQYYDQLEELKGYEGTQLLFIASCYLKCEGSYVGNSDGLCDMSFQYLPEFAEAFQCSPGTPMNPMKLCSLPEFN</sequence>
<evidence type="ECO:0000313" key="5">
    <source>
        <dbReference type="EMBL" id="KAK8788990.1"/>
    </source>
</evidence>
<dbReference type="EMBL" id="JARKHS020000276">
    <property type="protein sequence ID" value="KAK8788990.1"/>
    <property type="molecule type" value="Genomic_DNA"/>
</dbReference>
<comment type="similarity">
    <text evidence="1">Belongs to the peptidase M13 family.</text>
</comment>
<gene>
    <name evidence="5" type="ORF">V5799_021234</name>
</gene>
<accession>A0AAQ4FP49</accession>
<feature type="domain" description="Peptidase M13 N-terminal" evidence="4">
    <location>
        <begin position="157"/>
        <end position="501"/>
    </location>
</feature>
<protein>
    <recommendedName>
        <fullName evidence="4">Peptidase M13 N-terminal domain-containing protein</fullName>
    </recommendedName>
</protein>
<dbReference type="GO" id="GO:0005886">
    <property type="term" value="C:plasma membrane"/>
    <property type="evidence" value="ECO:0007669"/>
    <property type="project" value="TreeGrafter"/>
</dbReference>
<dbReference type="AlphaFoldDB" id="A0AAQ4FP49"/>
<dbReference type="SUPFAM" id="SSF55486">
    <property type="entry name" value="Metalloproteases ('zincins'), catalytic domain"/>
    <property type="match status" value="1"/>
</dbReference>
<evidence type="ECO:0000256" key="2">
    <source>
        <dbReference type="SAM" id="MobiDB-lite"/>
    </source>
</evidence>
<name>A0AAQ4FP49_AMBAM</name>
<dbReference type="GO" id="GO:0004222">
    <property type="term" value="F:metalloendopeptidase activity"/>
    <property type="evidence" value="ECO:0007669"/>
    <property type="project" value="InterPro"/>
</dbReference>
<dbReference type="Gene3D" id="3.40.390.10">
    <property type="entry name" value="Collagenase (Catalytic Domain)"/>
    <property type="match status" value="2"/>
</dbReference>
<dbReference type="GO" id="GO:0016485">
    <property type="term" value="P:protein processing"/>
    <property type="evidence" value="ECO:0007669"/>
    <property type="project" value="TreeGrafter"/>
</dbReference>
<feature type="region of interest" description="Disordered" evidence="2">
    <location>
        <begin position="1"/>
        <end position="111"/>
    </location>
</feature>
<dbReference type="Pfam" id="PF05649">
    <property type="entry name" value="Peptidase_M13_N"/>
    <property type="match status" value="1"/>
</dbReference>
<organism evidence="5 6">
    <name type="scientific">Amblyomma americanum</name>
    <name type="common">Lone star tick</name>
    <dbReference type="NCBI Taxonomy" id="6943"/>
    <lineage>
        <taxon>Eukaryota</taxon>
        <taxon>Metazoa</taxon>
        <taxon>Ecdysozoa</taxon>
        <taxon>Arthropoda</taxon>
        <taxon>Chelicerata</taxon>
        <taxon>Arachnida</taxon>
        <taxon>Acari</taxon>
        <taxon>Parasitiformes</taxon>
        <taxon>Ixodida</taxon>
        <taxon>Ixodoidea</taxon>
        <taxon>Ixodidae</taxon>
        <taxon>Amblyomminae</taxon>
        <taxon>Amblyomma</taxon>
    </lineage>
</organism>
<feature type="compositionally biased region" description="Low complexity" evidence="2">
    <location>
        <begin position="80"/>
        <end position="102"/>
    </location>
</feature>
<dbReference type="InterPro" id="IPR000718">
    <property type="entry name" value="Peptidase_M13"/>
</dbReference>
<keyword evidence="3" id="KW-0812">Transmembrane</keyword>
<keyword evidence="3" id="KW-0472">Membrane</keyword>
<dbReference type="PANTHER" id="PTHR11733:SF241">
    <property type="entry name" value="GH26575P-RELATED"/>
    <property type="match status" value="1"/>
</dbReference>
<evidence type="ECO:0000256" key="3">
    <source>
        <dbReference type="SAM" id="Phobius"/>
    </source>
</evidence>
<evidence type="ECO:0000259" key="4">
    <source>
        <dbReference type="Pfam" id="PF05649"/>
    </source>
</evidence>
<dbReference type="PANTHER" id="PTHR11733">
    <property type="entry name" value="ZINC METALLOPROTEASE FAMILY M13 NEPRILYSIN-RELATED"/>
    <property type="match status" value="1"/>
</dbReference>
<feature type="compositionally biased region" description="Basic residues" evidence="2">
    <location>
        <begin position="30"/>
        <end position="57"/>
    </location>
</feature>
<feature type="transmembrane region" description="Helical" evidence="3">
    <location>
        <begin position="605"/>
        <end position="627"/>
    </location>
</feature>
<evidence type="ECO:0000313" key="6">
    <source>
        <dbReference type="Proteomes" id="UP001321473"/>
    </source>
</evidence>
<keyword evidence="3" id="KW-1133">Transmembrane helix</keyword>
<feature type="compositionally biased region" description="Polar residues" evidence="2">
    <location>
        <begin position="1"/>
        <end position="23"/>
    </location>
</feature>
<reference evidence="5 6" key="1">
    <citation type="journal article" date="2023" name="Arcadia Sci">
        <title>De novo assembly of a long-read Amblyomma americanum tick genome.</title>
        <authorList>
            <person name="Chou S."/>
            <person name="Poskanzer K.E."/>
            <person name="Rollins M."/>
            <person name="Thuy-Boun P.S."/>
        </authorList>
    </citation>
    <scope>NUCLEOTIDE SEQUENCE [LARGE SCALE GENOMIC DNA]</scope>
    <source>
        <strain evidence="5">F_SG_1</strain>
        <tissue evidence="5">Salivary glands</tissue>
    </source>
</reference>
<dbReference type="PROSITE" id="PS51885">
    <property type="entry name" value="NEPRILYSIN"/>
    <property type="match status" value="1"/>
</dbReference>
<dbReference type="InterPro" id="IPR008753">
    <property type="entry name" value="Peptidase_M13_N"/>
</dbReference>
<proteinExistence type="inferred from homology"/>
<dbReference type="InterPro" id="IPR024079">
    <property type="entry name" value="MetalloPept_cat_dom_sf"/>
</dbReference>
<dbReference type="Proteomes" id="UP001321473">
    <property type="component" value="Unassembled WGS sequence"/>
</dbReference>